<evidence type="ECO:0000256" key="6">
    <source>
        <dbReference type="SAM" id="MobiDB-lite"/>
    </source>
</evidence>
<evidence type="ECO:0008006" key="9">
    <source>
        <dbReference type="Google" id="ProtNLM"/>
    </source>
</evidence>
<dbReference type="InParanoid" id="A0A803JIF9"/>
<comment type="subcellular location">
    <subcellularLocation>
        <location evidence="1">Membrane</location>
        <topology evidence="1">Single-pass membrane protein</topology>
    </subcellularLocation>
</comment>
<feature type="region of interest" description="Disordered" evidence="6">
    <location>
        <begin position="123"/>
        <end position="162"/>
    </location>
</feature>
<keyword evidence="3 7" id="KW-0812">Transmembrane</keyword>
<feature type="transmembrane region" description="Helical" evidence="7">
    <location>
        <begin position="35"/>
        <end position="56"/>
    </location>
</feature>
<sequence>MLRMEATNGTMASPTFSLSVDHPRKINSENDSHEYFYILIVMAFYGIFLMGIMLVYMKTKRRDKESNLLLLCNDEERQWLSGKRTTPALSIPLSLQASSMFSALQENVGPAFSCAACSMEGSSLSSESSTSDVHLTIQEESPEGLLQDVPEAEKDDDKRQIS</sequence>
<feature type="compositionally biased region" description="Basic and acidic residues" evidence="6">
    <location>
        <begin position="151"/>
        <end position="162"/>
    </location>
</feature>
<dbReference type="FunCoup" id="A0A803JIF9">
    <property type="interactions" value="6"/>
</dbReference>
<evidence type="ECO:0000256" key="2">
    <source>
        <dbReference type="ARBA" id="ARBA00005688"/>
    </source>
</evidence>
<organism evidence="8">
    <name type="scientific">Xenopus tropicalis</name>
    <name type="common">Western clawed frog</name>
    <name type="synonym">Silurana tropicalis</name>
    <dbReference type="NCBI Taxonomy" id="8364"/>
    <lineage>
        <taxon>Eukaryota</taxon>
        <taxon>Metazoa</taxon>
        <taxon>Chordata</taxon>
        <taxon>Craniata</taxon>
        <taxon>Vertebrata</taxon>
        <taxon>Euteleostomi</taxon>
        <taxon>Amphibia</taxon>
        <taxon>Batrachia</taxon>
        <taxon>Anura</taxon>
        <taxon>Pipoidea</taxon>
        <taxon>Pipidae</taxon>
        <taxon>Xenopodinae</taxon>
        <taxon>Xenopus</taxon>
        <taxon>Silurana</taxon>
    </lineage>
</organism>
<name>A0A803JIF9_XENTR</name>
<evidence type="ECO:0000256" key="7">
    <source>
        <dbReference type="SAM" id="Phobius"/>
    </source>
</evidence>
<dbReference type="Ensembl" id="ENSXETT00000111840">
    <property type="protein sequence ID" value="ENSXETP00000107703"/>
    <property type="gene ID" value="ENSXETG00000047756"/>
</dbReference>
<accession>A0A803JIF9</accession>
<evidence type="ECO:0000256" key="3">
    <source>
        <dbReference type="ARBA" id="ARBA00022692"/>
    </source>
</evidence>
<dbReference type="GO" id="GO:0005249">
    <property type="term" value="F:voltage-gated potassium channel activity"/>
    <property type="evidence" value="ECO:0007669"/>
    <property type="project" value="InterPro"/>
</dbReference>
<keyword evidence="5 7" id="KW-0472">Membrane</keyword>
<reference evidence="8" key="2">
    <citation type="submission" date="2021-03" db="UniProtKB">
        <authorList>
            <consortium name="Ensembl"/>
        </authorList>
    </citation>
    <scope>IDENTIFICATION</scope>
</reference>
<proteinExistence type="inferred from homology"/>
<dbReference type="InterPro" id="IPR000369">
    <property type="entry name" value="K_chnl_KCNE"/>
</dbReference>
<evidence type="ECO:0000256" key="5">
    <source>
        <dbReference type="ARBA" id="ARBA00023136"/>
    </source>
</evidence>
<dbReference type="PANTHER" id="PTHR15282:SF9">
    <property type="entry name" value="POTASSIUM VOLTAGE-GATED CHANNEL SUBFAMILY E MEMBER 4"/>
    <property type="match status" value="1"/>
</dbReference>
<dbReference type="Pfam" id="PF02060">
    <property type="entry name" value="ISK_Channel"/>
    <property type="match status" value="1"/>
</dbReference>
<protein>
    <recommendedName>
        <fullName evidence="9">Potassium voltage-gated channel subfamily E member 4</fullName>
    </recommendedName>
</protein>
<evidence type="ECO:0000313" key="8">
    <source>
        <dbReference type="Ensembl" id="ENSXETP00000107703"/>
    </source>
</evidence>
<dbReference type="GeneTree" id="ENSGT00390000013776"/>
<dbReference type="AlphaFoldDB" id="A0A803JIF9"/>
<dbReference type="PANTHER" id="PTHR15282">
    <property type="entry name" value="POTASSIUM VOLTAGE-GATED CHANNEL SUBFAMILY E MEMBER 1, 3"/>
    <property type="match status" value="1"/>
</dbReference>
<keyword evidence="4 7" id="KW-1133">Transmembrane helix</keyword>
<evidence type="ECO:0000256" key="1">
    <source>
        <dbReference type="ARBA" id="ARBA00004167"/>
    </source>
</evidence>
<comment type="similarity">
    <text evidence="2">Belongs to the potassium channel KCNE family.</text>
</comment>
<evidence type="ECO:0000256" key="4">
    <source>
        <dbReference type="ARBA" id="ARBA00022989"/>
    </source>
</evidence>
<dbReference type="GO" id="GO:0016020">
    <property type="term" value="C:membrane"/>
    <property type="evidence" value="ECO:0007669"/>
    <property type="project" value="UniProtKB-SubCell"/>
</dbReference>
<reference evidence="8" key="1">
    <citation type="journal article" date="2010" name="Science">
        <title>The genome of the Western clawed frog Xenopus tropicalis.</title>
        <authorList>
            <person name="Hellsten U."/>
            <person name="Harland R.M."/>
            <person name="Gilchrist M.J."/>
            <person name="Hendrix D."/>
            <person name="Jurka J."/>
            <person name="Kapitonov V."/>
            <person name="Ovcharenko I."/>
            <person name="Putnam N.H."/>
            <person name="Shu S."/>
            <person name="Taher L."/>
            <person name="Blitz I.L."/>
            <person name="Blumberg B."/>
            <person name="Dichmann D.S."/>
            <person name="Dubchak I."/>
            <person name="Amaya E."/>
            <person name="Detter J.C."/>
            <person name="Fletcher R."/>
            <person name="Gerhard D.S."/>
            <person name="Goodstein D."/>
            <person name="Graves T."/>
            <person name="Grigoriev I.V."/>
            <person name="Grimwood J."/>
            <person name="Kawashima T."/>
            <person name="Lindquist E."/>
            <person name="Lucas S.M."/>
            <person name="Mead P.E."/>
            <person name="Mitros T."/>
            <person name="Ogino H."/>
            <person name="Ohta Y."/>
            <person name="Poliakov A.V."/>
            <person name="Pollet N."/>
            <person name="Robert J."/>
            <person name="Salamov A."/>
            <person name="Sater A.K."/>
            <person name="Schmutz J."/>
            <person name="Terry A."/>
            <person name="Vize P.D."/>
            <person name="Warren W.C."/>
            <person name="Wells D."/>
            <person name="Wills A."/>
            <person name="Wilson R.K."/>
            <person name="Zimmerman L.B."/>
            <person name="Zorn A.M."/>
            <person name="Grainger R."/>
            <person name="Grammer T."/>
            <person name="Khokha M.K."/>
            <person name="Richardson P.M."/>
            <person name="Rokhsar D.S."/>
        </authorList>
    </citation>
    <scope>NUCLEOTIDE SEQUENCE [LARGE SCALE GENOMIC DNA]</scope>
    <source>
        <strain evidence="8">Nigerian</strain>
    </source>
</reference>